<dbReference type="Proteomes" id="UP000032180">
    <property type="component" value="Chromosome 8"/>
</dbReference>
<dbReference type="HOGENOM" id="CLU_2870872_0_0_1"/>
<reference evidence="2" key="2">
    <citation type="submission" date="2013-12" db="EMBL/GenBank/DDBJ databases">
        <authorList>
            <person name="Yu Y."/>
            <person name="Lee S."/>
            <person name="de Baynast K."/>
            <person name="Wissotski M."/>
            <person name="Liu L."/>
            <person name="Talag J."/>
            <person name="Goicoechea J."/>
            <person name="Angelova A."/>
            <person name="Jetty R."/>
            <person name="Kudrna D."/>
            <person name="Golser W."/>
            <person name="Rivera L."/>
            <person name="Zhang J."/>
            <person name="Wing R."/>
        </authorList>
    </citation>
    <scope>NUCLEOTIDE SEQUENCE</scope>
</reference>
<keyword evidence="2" id="KW-1185">Reference proteome</keyword>
<dbReference type="AlphaFoldDB" id="A0A0D9X418"/>
<evidence type="ECO:0000313" key="2">
    <source>
        <dbReference type="Proteomes" id="UP000032180"/>
    </source>
</evidence>
<reference evidence="1 2" key="1">
    <citation type="submission" date="2012-08" db="EMBL/GenBank/DDBJ databases">
        <title>Oryza genome evolution.</title>
        <authorList>
            <person name="Wing R.A."/>
        </authorList>
    </citation>
    <scope>NUCLEOTIDE SEQUENCE</scope>
</reference>
<evidence type="ECO:0000313" key="1">
    <source>
        <dbReference type="EnsemblPlants" id="LPERR08G02020.1"/>
    </source>
</evidence>
<accession>A0A0D9X418</accession>
<protein>
    <submittedName>
        <fullName evidence="1">Uncharacterized protein</fullName>
    </submittedName>
</protein>
<reference evidence="1" key="3">
    <citation type="submission" date="2015-04" db="UniProtKB">
        <authorList>
            <consortium name="EnsemblPlants"/>
        </authorList>
    </citation>
    <scope>IDENTIFICATION</scope>
</reference>
<organism evidence="1 2">
    <name type="scientific">Leersia perrieri</name>
    <dbReference type="NCBI Taxonomy" id="77586"/>
    <lineage>
        <taxon>Eukaryota</taxon>
        <taxon>Viridiplantae</taxon>
        <taxon>Streptophyta</taxon>
        <taxon>Embryophyta</taxon>
        <taxon>Tracheophyta</taxon>
        <taxon>Spermatophyta</taxon>
        <taxon>Magnoliopsida</taxon>
        <taxon>Liliopsida</taxon>
        <taxon>Poales</taxon>
        <taxon>Poaceae</taxon>
        <taxon>BOP clade</taxon>
        <taxon>Oryzoideae</taxon>
        <taxon>Oryzeae</taxon>
        <taxon>Oryzinae</taxon>
        <taxon>Leersia</taxon>
    </lineage>
</organism>
<name>A0A0D9X418_9ORYZ</name>
<proteinExistence type="predicted"/>
<dbReference type="Gramene" id="LPERR08G02020.1">
    <property type="protein sequence ID" value="LPERR08G02020.1"/>
    <property type="gene ID" value="LPERR08G02020"/>
</dbReference>
<sequence length="64" mass="7387">MELYETASSVASGRQIKLFPEMIQLKKKIMRCWGPDSMAIEDMGVNLSTSRNKERSEEQDMNVF</sequence>
<dbReference type="EnsemblPlants" id="LPERR08G02020.1">
    <property type="protein sequence ID" value="LPERR08G02020.1"/>
    <property type="gene ID" value="LPERR08G02020"/>
</dbReference>